<dbReference type="AlphaFoldDB" id="A0A2X1AL62"/>
<feature type="transmembrane region" description="Helical" evidence="1">
    <location>
        <begin position="51"/>
        <end position="72"/>
    </location>
</feature>
<dbReference type="CDD" id="cd04301">
    <property type="entry name" value="NAT_SF"/>
    <property type="match status" value="1"/>
</dbReference>
<evidence type="ECO:0000256" key="1">
    <source>
        <dbReference type="SAM" id="Phobius"/>
    </source>
</evidence>
<accession>A0A2X1AL62</accession>
<organism evidence="3 4">
    <name type="scientific">Lysinibacillus capsici</name>
    <dbReference type="NCBI Taxonomy" id="2115968"/>
    <lineage>
        <taxon>Bacteria</taxon>
        <taxon>Bacillati</taxon>
        <taxon>Bacillota</taxon>
        <taxon>Bacilli</taxon>
        <taxon>Bacillales</taxon>
        <taxon>Bacillaceae</taxon>
        <taxon>Lysinibacillus</taxon>
    </lineage>
</organism>
<evidence type="ECO:0000259" key="2">
    <source>
        <dbReference type="PROSITE" id="PS51186"/>
    </source>
</evidence>
<protein>
    <submittedName>
        <fullName evidence="3">N-acetyltransferase GCN5</fullName>
    </submittedName>
</protein>
<evidence type="ECO:0000313" key="4">
    <source>
        <dbReference type="Proteomes" id="UP000251431"/>
    </source>
</evidence>
<gene>
    <name evidence="3" type="ORF">NCTC7582_05021</name>
</gene>
<name>A0A2X1AL62_9BACI</name>
<dbReference type="InterPro" id="IPR016181">
    <property type="entry name" value="Acyl_CoA_acyltransferase"/>
</dbReference>
<evidence type="ECO:0000313" key="3">
    <source>
        <dbReference type="EMBL" id="SPU39044.1"/>
    </source>
</evidence>
<reference evidence="3 4" key="1">
    <citation type="submission" date="2018-06" db="EMBL/GenBank/DDBJ databases">
        <authorList>
            <consortium name="Pathogen Informatics"/>
            <person name="Doyle S."/>
        </authorList>
    </citation>
    <scope>NUCLEOTIDE SEQUENCE [LARGE SCALE GENOMIC DNA]</scope>
    <source>
        <strain evidence="3 4">NCTC7582</strain>
    </source>
</reference>
<dbReference type="Gene3D" id="3.40.630.30">
    <property type="match status" value="1"/>
</dbReference>
<dbReference type="PROSITE" id="PS51186">
    <property type="entry name" value="GNAT"/>
    <property type="match status" value="1"/>
</dbReference>
<dbReference type="GO" id="GO:0016747">
    <property type="term" value="F:acyltransferase activity, transferring groups other than amino-acyl groups"/>
    <property type="evidence" value="ECO:0007669"/>
    <property type="project" value="InterPro"/>
</dbReference>
<dbReference type="EMBL" id="UAQE01000004">
    <property type="protein sequence ID" value="SPU39044.1"/>
    <property type="molecule type" value="Genomic_DNA"/>
</dbReference>
<dbReference type="Pfam" id="PF00583">
    <property type="entry name" value="Acetyltransf_1"/>
    <property type="match status" value="1"/>
</dbReference>
<feature type="domain" description="N-acetyltransferase" evidence="2">
    <location>
        <begin position="3"/>
        <end position="142"/>
    </location>
</feature>
<dbReference type="Proteomes" id="UP000251431">
    <property type="component" value="Unassembled WGS sequence"/>
</dbReference>
<dbReference type="SUPFAM" id="SSF55729">
    <property type="entry name" value="Acyl-CoA N-acyltransferases (Nat)"/>
    <property type="match status" value="1"/>
</dbReference>
<proteinExistence type="predicted"/>
<sequence length="144" mass="16224">MSHHIIEARMEHLQALCTIDQEVIGDSSRAEEIQQAIKEKSCLLYQSADTIGGFLLFSNDFFGYSFISLVIVKPSERRKGIASALMTAYIQMAKTAKVFSSTNQSNRRMHQLFHNLGFVKSGFIDNLDEGDPEIIYMKQASPQT</sequence>
<keyword evidence="3" id="KW-0808">Transferase</keyword>
<keyword evidence="1" id="KW-0812">Transmembrane</keyword>
<keyword evidence="1" id="KW-1133">Transmembrane helix</keyword>
<dbReference type="InterPro" id="IPR000182">
    <property type="entry name" value="GNAT_dom"/>
</dbReference>
<keyword evidence="1" id="KW-0472">Membrane</keyword>
<dbReference type="RefSeq" id="WP_112118751.1">
    <property type="nucleotide sequence ID" value="NZ_JANPWF010000001.1"/>
</dbReference>